<dbReference type="EC" id="4.2.1.47" evidence="3"/>
<dbReference type="InterPro" id="IPR036291">
    <property type="entry name" value="NAD(P)-bd_dom_sf"/>
</dbReference>
<dbReference type="InterPro" id="IPR006368">
    <property type="entry name" value="GDP_Man_deHydtase"/>
</dbReference>
<dbReference type="CDD" id="cd00093">
    <property type="entry name" value="HTH_XRE"/>
    <property type="match status" value="1"/>
</dbReference>
<evidence type="ECO:0000259" key="5">
    <source>
        <dbReference type="PROSITE" id="PS50819"/>
    </source>
</evidence>
<evidence type="ECO:0000256" key="3">
    <source>
        <dbReference type="ARBA" id="ARBA00011989"/>
    </source>
</evidence>
<dbReference type="InterPro" id="IPR016040">
    <property type="entry name" value="NAD(P)-bd_dom"/>
</dbReference>
<dbReference type="PANTHER" id="PTHR43715:SF1">
    <property type="entry name" value="GDP-MANNOSE 4,6 DEHYDRATASE"/>
    <property type="match status" value="1"/>
</dbReference>
<dbReference type="SUPFAM" id="SSF51735">
    <property type="entry name" value="NAD(P)-binding Rossmann-fold domains"/>
    <property type="match status" value="2"/>
</dbReference>
<reference evidence="6" key="1">
    <citation type="journal article" date="2019" name="MBio">
        <title>Virus Genomes from Deep Sea Sediments Expand the Ocean Megavirome and Support Independent Origins of Viral Gigantism.</title>
        <authorList>
            <person name="Backstrom D."/>
            <person name="Yutin N."/>
            <person name="Jorgensen S.L."/>
            <person name="Dharamshi J."/>
            <person name="Homa F."/>
            <person name="Zaremba-Niedwiedzka K."/>
            <person name="Spang A."/>
            <person name="Wolf Y.I."/>
            <person name="Koonin E.V."/>
            <person name="Ettema T.J."/>
        </authorList>
    </citation>
    <scope>NUCLEOTIDE SEQUENCE</scope>
</reference>
<dbReference type="Pfam" id="PF16363">
    <property type="entry name" value="GDP_Man_Dehyd"/>
    <property type="match status" value="2"/>
</dbReference>
<dbReference type="GO" id="GO:0042351">
    <property type="term" value="P:'de novo' GDP-L-fucose biosynthetic process"/>
    <property type="evidence" value="ECO:0007669"/>
    <property type="project" value="TreeGrafter"/>
</dbReference>
<evidence type="ECO:0000256" key="4">
    <source>
        <dbReference type="ARBA" id="ARBA00023239"/>
    </source>
</evidence>
<comment type="cofactor">
    <cofactor evidence="1">
        <name>NADP(+)</name>
        <dbReference type="ChEBI" id="CHEBI:58349"/>
    </cofactor>
</comment>
<dbReference type="InterPro" id="IPR036844">
    <property type="entry name" value="Hint_dom_sf"/>
</dbReference>
<evidence type="ECO:0000313" key="6">
    <source>
        <dbReference type="EMBL" id="QBK91838.1"/>
    </source>
</evidence>
<gene>
    <name evidence="6" type="ORF">LCPAC304_01770</name>
</gene>
<dbReference type="GO" id="GO:0004519">
    <property type="term" value="F:endonuclease activity"/>
    <property type="evidence" value="ECO:0007669"/>
    <property type="project" value="InterPro"/>
</dbReference>
<sequence length="791" mass="90051">MERIALISGITGQDGSYLAELLLLKGYFVWGITRKTSQPIERSHIGSLVGTKTLTLRYGDLADGRCLSNVLRDIEHAHPAMDRLEVYNLGALTHVKLSFDLPEYCANVNGLGTLRFLEAIRMCGYSDKIRFYQASTSELFGKVVETPQNETTPFYPRSPYGVSKLFAFWTTKNYREAYGLYACNGILFNHETLAGFMPLLFKQGDIIDIKPISEIVKYHTRKEGVLVNESKNVYQEGRVETNLEVWDDNEWTKVTFASGYPHNVKNDNKNPRFIISKNAAYFTTGSHVIIMEDGSEKKAEDIRLEDKVKLVNYPKVTGTVSHVFKKQTNYELECKYCNHIFSNKNKLNIHIGKCQQKTNFLLLPTDEDEAEFIGLMVGDGTISGITPRFYNTSTPLVDYVIRLWERIGKRNGLETKSRVWIGKSGFNPEKEVMQLNLSGFPGFFRKYKIYNEDKTKRVPYQVLNADASIMLKFLEGYNKADGLKANKCIYLFKNFKTNSACLAQGLLYLVKQTTGQDFNINVEFVDKPWGKKLYYSLNILSDSRYSTTQSVEKGRIVKSLLAQKISQRQISRETGISRTFIRKINNGYIPDGKHHKAKEANAVKKIISYDEYDGWFYDLKTESGTFHAGIGLGRIHNSPRRDAIFLTRKVTTALGNILRGTQDTVVLGNLDAMRDWGHAKDFVQGMWLMLQQDTPDDFILSTNVCHTVREFVEKAFALKGFEIEWRGNGLDEIGYDVKYDRTLLTVSAEFFRPSEVDKLQGDNSKAVATLGWTPSHTFEDLIKDMVEADCA</sequence>
<dbReference type="GO" id="GO:0008446">
    <property type="term" value="F:GDP-mannose 4,6-dehydratase activity"/>
    <property type="evidence" value="ECO:0007669"/>
    <property type="project" value="UniProtKB-EC"/>
</dbReference>
<dbReference type="EMBL" id="MK500565">
    <property type="protein sequence ID" value="QBK91838.1"/>
    <property type="molecule type" value="Genomic_DNA"/>
</dbReference>
<proteinExistence type="inferred from homology"/>
<keyword evidence="4" id="KW-0456">Lyase</keyword>
<dbReference type="InterPro" id="IPR004042">
    <property type="entry name" value="Intein_endonuc_central"/>
</dbReference>
<dbReference type="FunFam" id="3.40.50.720:FF:000924">
    <property type="entry name" value="GDP-mannose 4,6 dehydratase"/>
    <property type="match status" value="1"/>
</dbReference>
<protein>
    <recommendedName>
        <fullName evidence="3">GDP-mannose 4,6-dehydratase</fullName>
        <ecNumber evidence="3">4.2.1.47</ecNumber>
    </recommendedName>
</protein>
<evidence type="ECO:0000256" key="1">
    <source>
        <dbReference type="ARBA" id="ARBA00001937"/>
    </source>
</evidence>
<dbReference type="InterPro" id="IPR001387">
    <property type="entry name" value="Cro/C1-type_HTH"/>
</dbReference>
<dbReference type="InterPro" id="IPR027434">
    <property type="entry name" value="Homing_endonucl"/>
</dbReference>
<dbReference type="Gene3D" id="3.90.25.10">
    <property type="entry name" value="UDP-galactose 4-epimerase, domain 1"/>
    <property type="match status" value="2"/>
</dbReference>
<dbReference type="PANTHER" id="PTHR43715">
    <property type="entry name" value="GDP-MANNOSE 4,6-DEHYDRATASE"/>
    <property type="match status" value="1"/>
</dbReference>
<organism evidence="6">
    <name type="scientific">Pithovirus LCPAC304</name>
    <dbReference type="NCBI Taxonomy" id="2506594"/>
    <lineage>
        <taxon>Viruses</taxon>
        <taxon>Pithoviruses</taxon>
    </lineage>
</organism>
<dbReference type="Gene3D" id="3.10.28.10">
    <property type="entry name" value="Homing endonucleases"/>
    <property type="match status" value="1"/>
</dbReference>
<accession>A0A481Z7I5</accession>
<name>A0A481Z7I5_9VIRU</name>
<comment type="similarity">
    <text evidence="2">Belongs to the NAD(P)-dependent epimerase/dehydratase family. GDP-mannose 4,6-dehydratase subfamily.</text>
</comment>
<dbReference type="Gene3D" id="3.40.50.720">
    <property type="entry name" value="NAD(P)-binding Rossmann-like Domain"/>
    <property type="match status" value="1"/>
</dbReference>
<dbReference type="SUPFAM" id="SSF51294">
    <property type="entry name" value="Hedgehog/intein (Hint) domain"/>
    <property type="match status" value="1"/>
</dbReference>
<evidence type="ECO:0000256" key="2">
    <source>
        <dbReference type="ARBA" id="ARBA00009263"/>
    </source>
</evidence>
<dbReference type="PROSITE" id="PS50819">
    <property type="entry name" value="INTEIN_ENDONUCLEASE"/>
    <property type="match status" value="1"/>
</dbReference>
<feature type="domain" description="DOD-type homing endonuclease" evidence="5">
    <location>
        <begin position="372"/>
        <end position="510"/>
    </location>
</feature>